<dbReference type="InterPro" id="IPR001539">
    <property type="entry name" value="Peptidase_U32"/>
</dbReference>
<comment type="caution">
    <text evidence="1">The sequence shown here is derived from an EMBL/GenBank/DDBJ whole genome shotgun (WGS) entry which is preliminary data.</text>
</comment>
<dbReference type="PANTHER" id="PTHR30217">
    <property type="entry name" value="PEPTIDASE U32 FAMILY"/>
    <property type="match status" value="1"/>
</dbReference>
<reference evidence="1 2" key="1">
    <citation type="submission" date="2017-09" db="EMBL/GenBank/DDBJ databases">
        <title>Bloom of a denitrifying methanotroph, Candidatus Methylomirabilis limnetica, in a deep stratified lake.</title>
        <authorList>
            <person name="Graf J.S."/>
            <person name="Marchant H.K."/>
            <person name="Tienken D."/>
            <person name="Hach P.F."/>
            <person name="Brand A."/>
            <person name="Schubert C.J."/>
            <person name="Kuypers M.M."/>
            <person name="Milucka J."/>
        </authorList>
    </citation>
    <scope>NUCLEOTIDE SEQUENCE [LARGE SCALE GENOMIC DNA]</scope>
    <source>
        <strain evidence="1 2">Zug</strain>
    </source>
</reference>
<dbReference type="OrthoDB" id="9807498at2"/>
<dbReference type="EMBL" id="NVQC01000016">
    <property type="protein sequence ID" value="PTL36438.1"/>
    <property type="molecule type" value="Genomic_DNA"/>
</dbReference>
<dbReference type="Proteomes" id="UP000241436">
    <property type="component" value="Unassembled WGS sequence"/>
</dbReference>
<reference evidence="2" key="2">
    <citation type="journal article" date="2018" name="Environ. Microbiol.">
        <title>Bloom of a denitrifying methanotroph, 'Candidatus Methylomirabilis limnetica', in a deep stratified lake.</title>
        <authorList>
            <person name="Graf J.S."/>
            <person name="Mayr M.J."/>
            <person name="Marchant H.K."/>
            <person name="Tienken D."/>
            <person name="Hach P.F."/>
            <person name="Brand A."/>
            <person name="Schubert C.J."/>
            <person name="Kuypers M.M."/>
            <person name="Milucka J."/>
        </authorList>
    </citation>
    <scope>NUCLEOTIDE SEQUENCE [LARGE SCALE GENOMIC DNA]</scope>
    <source>
        <strain evidence="2">Zug</strain>
    </source>
</reference>
<accession>A0A2T4TZD2</accession>
<protein>
    <submittedName>
        <fullName evidence="1">Peptidase U32</fullName>
    </submittedName>
</protein>
<evidence type="ECO:0000313" key="1">
    <source>
        <dbReference type="EMBL" id="PTL36438.1"/>
    </source>
</evidence>
<evidence type="ECO:0000313" key="2">
    <source>
        <dbReference type="Proteomes" id="UP000241436"/>
    </source>
</evidence>
<name>A0A2T4TZD2_9BACT</name>
<dbReference type="Pfam" id="PF01136">
    <property type="entry name" value="Peptidase_U32"/>
    <property type="match status" value="1"/>
</dbReference>
<dbReference type="InterPro" id="IPR051454">
    <property type="entry name" value="RNA/ubiquinone_mod_enzymes"/>
</dbReference>
<dbReference type="RefSeq" id="WP_107561810.1">
    <property type="nucleotide sequence ID" value="NZ_NVQC01000016.1"/>
</dbReference>
<proteinExistence type="predicted"/>
<sequence>MIELLAPAGNLEMAAEVTRAGANAIYVGPRGWSRRRDTFEMEDGAVREAIRVAHDGGAKLRVACNTHMQSKEIPALLSRMERFVMDGVDGAIMADIGAIAAVHRRFPELPLHASIGANILNDADVAFYREIGVCQVVADTKLTLRELTSRKAQLDVGIEILIHANACYTYLGKCWMSPYYRLERTIDEAGKDLFKGSPNRGGLDYRVCLEAWQLYSGDIKREDRVALRNEAFFLLEDIPHLIDLGVRCLKIQGREYTTALVGNIVRFYRELLDAYVANTPGEPFDLNSWKARSAVIEAERDRQRHAGTLALLAEAKLPVTAQPA</sequence>
<keyword evidence="2" id="KW-1185">Reference proteome</keyword>
<gene>
    <name evidence="1" type="ORF">CLG94_05255</name>
</gene>
<organism evidence="1 2">
    <name type="scientific">Candidatus Methylomirabilis limnetica</name>
    <dbReference type="NCBI Taxonomy" id="2033718"/>
    <lineage>
        <taxon>Bacteria</taxon>
        <taxon>Candidatus Methylomirabilota</taxon>
        <taxon>Candidatus Methylomirabilia</taxon>
        <taxon>Candidatus Methylomirabilales</taxon>
        <taxon>Candidatus Methylomirabilaceae</taxon>
        <taxon>Candidatus Methylomirabilis</taxon>
    </lineage>
</organism>
<dbReference type="AlphaFoldDB" id="A0A2T4TZD2"/>